<dbReference type="Proteomes" id="UP000597762">
    <property type="component" value="Unassembled WGS sequence"/>
</dbReference>
<keyword evidence="1" id="KW-0472">Membrane</keyword>
<reference evidence="2" key="1">
    <citation type="submission" date="2021-01" db="EMBL/GenBank/DDBJ databases">
        <authorList>
            <person name="Li R."/>
            <person name="Bekaert M."/>
        </authorList>
    </citation>
    <scope>NUCLEOTIDE SEQUENCE</scope>
    <source>
        <strain evidence="2">Farmed</strain>
    </source>
</reference>
<feature type="transmembrane region" description="Helical" evidence="1">
    <location>
        <begin position="44"/>
        <end position="63"/>
    </location>
</feature>
<keyword evidence="3" id="KW-1185">Reference proteome</keyword>
<keyword evidence="1" id="KW-0812">Transmembrane</keyword>
<accession>A0A812AJR2</accession>
<name>A0A812AJR2_ACAPH</name>
<dbReference type="EMBL" id="CAHIKZ030000003">
    <property type="protein sequence ID" value="CAE1138698.1"/>
    <property type="molecule type" value="Genomic_DNA"/>
</dbReference>
<proteinExistence type="predicted"/>
<evidence type="ECO:0000256" key="1">
    <source>
        <dbReference type="SAM" id="Phobius"/>
    </source>
</evidence>
<dbReference type="AlphaFoldDB" id="A0A812AJR2"/>
<gene>
    <name evidence="2" type="ORF">SPHA_283</name>
</gene>
<evidence type="ECO:0000313" key="2">
    <source>
        <dbReference type="EMBL" id="CAE1138698.1"/>
    </source>
</evidence>
<keyword evidence="1" id="KW-1133">Transmembrane helix</keyword>
<comment type="caution">
    <text evidence="2">The sequence shown here is derived from an EMBL/GenBank/DDBJ whole genome shotgun (WGS) entry which is preliminary data.</text>
</comment>
<organism evidence="2 3">
    <name type="scientific">Acanthosepion pharaonis</name>
    <name type="common">Pharaoh cuttlefish</name>
    <name type="synonym">Sepia pharaonis</name>
    <dbReference type="NCBI Taxonomy" id="158019"/>
    <lineage>
        <taxon>Eukaryota</taxon>
        <taxon>Metazoa</taxon>
        <taxon>Spiralia</taxon>
        <taxon>Lophotrochozoa</taxon>
        <taxon>Mollusca</taxon>
        <taxon>Cephalopoda</taxon>
        <taxon>Coleoidea</taxon>
        <taxon>Decapodiformes</taxon>
        <taxon>Sepiida</taxon>
        <taxon>Sepiina</taxon>
        <taxon>Sepiidae</taxon>
        <taxon>Acanthosepion</taxon>
    </lineage>
</organism>
<evidence type="ECO:0000313" key="3">
    <source>
        <dbReference type="Proteomes" id="UP000597762"/>
    </source>
</evidence>
<sequence length="150" mass="16973">MSLLSIVESSCGRLSSALISATCFSSLFTQYYPYFILSLHLGHVFFLIILCNFILCPLLSFPLNYCTARFTLPADVFLADFCTARFSSPIFPRVCPFLPRLILSFSPGFCTARFTSSVDVFLTNFCTARFSSLDCVLFPRFLYRPFHLAC</sequence>
<protein>
    <submittedName>
        <fullName evidence="2">Uncharacterized protein</fullName>
    </submittedName>
</protein>